<organism evidence="1 2">
    <name type="scientific">Anaerosphaera multitolerans</name>
    <dbReference type="NCBI Taxonomy" id="2487351"/>
    <lineage>
        <taxon>Bacteria</taxon>
        <taxon>Bacillati</taxon>
        <taxon>Bacillota</taxon>
        <taxon>Tissierellia</taxon>
        <taxon>Tissierellales</taxon>
        <taxon>Peptoniphilaceae</taxon>
        <taxon>Anaerosphaera</taxon>
    </lineage>
</organism>
<keyword evidence="2" id="KW-1185">Reference proteome</keyword>
<comment type="caution">
    <text evidence="1">The sequence shown here is derived from an EMBL/GenBank/DDBJ whole genome shotgun (WGS) entry which is preliminary data.</text>
</comment>
<dbReference type="Proteomes" id="UP000288812">
    <property type="component" value="Unassembled WGS sequence"/>
</dbReference>
<evidence type="ECO:0000313" key="2">
    <source>
        <dbReference type="Proteomes" id="UP000288812"/>
    </source>
</evidence>
<dbReference type="RefSeq" id="WP_127723150.1">
    <property type="nucleotide sequence ID" value="NZ_RLIH01000002.1"/>
</dbReference>
<reference evidence="1 2" key="1">
    <citation type="submission" date="2018-11" db="EMBL/GenBank/DDBJ databases">
        <title>Genome sequencing and assembly of Anaerosphaera sp. nov., GS7-6-2.</title>
        <authorList>
            <person name="Rettenmaier R."/>
            <person name="Liebl W."/>
            <person name="Zverlov V."/>
        </authorList>
    </citation>
    <scope>NUCLEOTIDE SEQUENCE [LARGE SCALE GENOMIC DNA]</scope>
    <source>
        <strain evidence="1 2">GS7-6-2</strain>
    </source>
</reference>
<evidence type="ECO:0000313" key="1">
    <source>
        <dbReference type="EMBL" id="RVU55450.1"/>
    </source>
</evidence>
<protein>
    <submittedName>
        <fullName evidence="1">Uncharacterized protein</fullName>
    </submittedName>
</protein>
<dbReference type="OrthoDB" id="2293070at2"/>
<dbReference type="AlphaFoldDB" id="A0A437S8M5"/>
<gene>
    <name evidence="1" type="ORF">EF514_01600</name>
</gene>
<sequence length="248" mass="29245">MFNENMLTWKQYENIRDKYSHIASFAYWPKWHKGNKAEPLIVRSEDEFNERLLNKIHCNAVIVGFNYGINDDIEKIIDDNSLNGEQQVTELKKSMYFSNQYGGSYGKKALNEAFKGTFVEGAYMTDLFKFKLSEKNWEGTGMPTAKGSEFKKRLKEKPEKIEFNIKGLRYELYNVAEIKQDPIFIFLGEGLFDDEIMSLINVSFPKYFPNSKIYIFSHYQRRGYKKEDFIFEAENLLKRIKSDYGDSF</sequence>
<dbReference type="EMBL" id="RLIH01000002">
    <property type="protein sequence ID" value="RVU55450.1"/>
    <property type="molecule type" value="Genomic_DNA"/>
</dbReference>
<name>A0A437S8M5_9FIRM</name>
<accession>A0A437S8M5</accession>
<proteinExistence type="predicted"/>